<name>A0AC60QCW8_IXOPE</name>
<organism evidence="1 2">
    <name type="scientific">Ixodes persulcatus</name>
    <name type="common">Taiga tick</name>
    <dbReference type="NCBI Taxonomy" id="34615"/>
    <lineage>
        <taxon>Eukaryota</taxon>
        <taxon>Metazoa</taxon>
        <taxon>Ecdysozoa</taxon>
        <taxon>Arthropoda</taxon>
        <taxon>Chelicerata</taxon>
        <taxon>Arachnida</taxon>
        <taxon>Acari</taxon>
        <taxon>Parasitiformes</taxon>
        <taxon>Ixodida</taxon>
        <taxon>Ixodoidea</taxon>
        <taxon>Ixodidae</taxon>
        <taxon>Ixodinae</taxon>
        <taxon>Ixodes</taxon>
    </lineage>
</organism>
<sequence length="692" mass="76802">MQRLTGSYLTSHVVVSTALLQFLLHHEFRELASDDLDVKDMCLSNAGAAVLFNTDEVLSQFFERVVSQAHRCTTTALEVVRFVKGNLAQLCSTPGTSILEKYFPALLKASRAFLKILAWSPQNFKAEFENILPSFMSAKTSVEVFYSLVDLPTLTAALVIDSEMSSSSESVQQKRRSSLSPEFQASMMFVLRDESGIGDTFDGIARFHVLVADLATHPRVVRCSEHGPQLLSCFFATFVHHADAELAARLLPAMLERLSVCFGSRGYCERLRKALADVLPKLFRRFPDMTFLLSSELVDFLSHTASYDTAPDFFTNLVWAVGEFASPNESSLFTPRVITDYFEVLECVTFEMLGFPTLLQRERRLRLLCVLITSLSKLAVRSQDLVPRALLCLSKTSQVCGTECSGPRAVLERRVAELRAVLESSGAASTILTPPKEDELKRCHRDLTQLPGLVRLVSAMMVNESSPRRPPDSVWSCRPPKKLNACSQDQIKSGQWDQLEIGHQYQLKGGQKAQLEVVQQDQLEAGYEAQLVASHEDQVEASMLGKLEVAQQDDLKAGQGKALGKPERGTTLSRPRGDTECAIDKMAAFGFNGYLFTNFYPTTAELFKRTGQDSGENINWILLGLTYADDIVLTERSVNDMELVFDIFAEEPAGLGLQFNVNKSAAVVLAGSSNITLGDLRLREDKMLVHSE</sequence>
<protein>
    <submittedName>
        <fullName evidence="1">Uncharacterized protein</fullName>
    </submittedName>
</protein>
<gene>
    <name evidence="1" type="ORF">HPB47_022170</name>
</gene>
<proteinExistence type="predicted"/>
<reference evidence="1 2" key="1">
    <citation type="journal article" date="2020" name="Cell">
        <title>Large-Scale Comparative Analyses of Tick Genomes Elucidate Their Genetic Diversity and Vector Capacities.</title>
        <authorList>
            <consortium name="Tick Genome and Microbiome Consortium (TIGMIC)"/>
            <person name="Jia N."/>
            <person name="Wang J."/>
            <person name="Shi W."/>
            <person name="Du L."/>
            <person name="Sun Y."/>
            <person name="Zhan W."/>
            <person name="Jiang J.F."/>
            <person name="Wang Q."/>
            <person name="Zhang B."/>
            <person name="Ji P."/>
            <person name="Bell-Sakyi L."/>
            <person name="Cui X.M."/>
            <person name="Yuan T.T."/>
            <person name="Jiang B.G."/>
            <person name="Yang W.F."/>
            <person name="Lam T.T."/>
            <person name="Chang Q.C."/>
            <person name="Ding S.J."/>
            <person name="Wang X.J."/>
            <person name="Zhu J.G."/>
            <person name="Ruan X.D."/>
            <person name="Zhao L."/>
            <person name="Wei J.T."/>
            <person name="Ye R.Z."/>
            <person name="Que T.C."/>
            <person name="Du C.H."/>
            <person name="Zhou Y.H."/>
            <person name="Cheng J.X."/>
            <person name="Dai P.F."/>
            <person name="Guo W.B."/>
            <person name="Han X.H."/>
            <person name="Huang E.J."/>
            <person name="Li L.F."/>
            <person name="Wei W."/>
            <person name="Gao Y.C."/>
            <person name="Liu J.Z."/>
            <person name="Shao H.Z."/>
            <person name="Wang X."/>
            <person name="Wang C.C."/>
            <person name="Yang T.C."/>
            <person name="Huo Q.B."/>
            <person name="Li W."/>
            <person name="Chen H.Y."/>
            <person name="Chen S.E."/>
            <person name="Zhou L.G."/>
            <person name="Ni X.B."/>
            <person name="Tian J.H."/>
            <person name="Sheng Y."/>
            <person name="Liu T."/>
            <person name="Pan Y.S."/>
            <person name="Xia L.Y."/>
            <person name="Li J."/>
            <person name="Zhao F."/>
            <person name="Cao W.C."/>
        </authorList>
    </citation>
    <scope>NUCLEOTIDE SEQUENCE [LARGE SCALE GENOMIC DNA]</scope>
    <source>
        <strain evidence="1">Iper-2018</strain>
    </source>
</reference>
<dbReference type="EMBL" id="JABSTQ010009267">
    <property type="protein sequence ID" value="KAG0431012.1"/>
    <property type="molecule type" value="Genomic_DNA"/>
</dbReference>
<evidence type="ECO:0000313" key="2">
    <source>
        <dbReference type="Proteomes" id="UP000805193"/>
    </source>
</evidence>
<comment type="caution">
    <text evidence="1">The sequence shown here is derived from an EMBL/GenBank/DDBJ whole genome shotgun (WGS) entry which is preliminary data.</text>
</comment>
<dbReference type="Proteomes" id="UP000805193">
    <property type="component" value="Unassembled WGS sequence"/>
</dbReference>
<accession>A0AC60QCW8</accession>
<keyword evidence="2" id="KW-1185">Reference proteome</keyword>
<evidence type="ECO:0000313" key="1">
    <source>
        <dbReference type="EMBL" id="KAG0431012.1"/>
    </source>
</evidence>